<proteinExistence type="predicted"/>
<dbReference type="InParanoid" id="A0A3P7ETM8"/>
<dbReference type="AlphaFoldDB" id="A0A3P7ETM8"/>
<protein>
    <submittedName>
        <fullName evidence="1">Uncharacterized protein</fullName>
    </submittedName>
</protein>
<evidence type="ECO:0000313" key="1">
    <source>
        <dbReference type="EMBL" id="VDM19539.1"/>
    </source>
</evidence>
<dbReference type="EMBL" id="UYWW01012196">
    <property type="protein sequence ID" value="VDM19539.1"/>
    <property type="molecule type" value="Genomic_DNA"/>
</dbReference>
<dbReference type="Proteomes" id="UP000270924">
    <property type="component" value="Unassembled WGS sequence"/>
</dbReference>
<name>A0A3P7ETM8_WUCBA</name>
<reference evidence="1 2" key="1">
    <citation type="submission" date="2018-11" db="EMBL/GenBank/DDBJ databases">
        <authorList>
            <consortium name="Pathogen Informatics"/>
        </authorList>
    </citation>
    <scope>NUCLEOTIDE SEQUENCE [LARGE SCALE GENOMIC DNA]</scope>
</reference>
<organism evidence="1 2">
    <name type="scientific">Wuchereria bancrofti</name>
    <dbReference type="NCBI Taxonomy" id="6293"/>
    <lineage>
        <taxon>Eukaryota</taxon>
        <taxon>Metazoa</taxon>
        <taxon>Ecdysozoa</taxon>
        <taxon>Nematoda</taxon>
        <taxon>Chromadorea</taxon>
        <taxon>Rhabditida</taxon>
        <taxon>Spirurina</taxon>
        <taxon>Spiruromorpha</taxon>
        <taxon>Filarioidea</taxon>
        <taxon>Onchocercidae</taxon>
        <taxon>Wuchereria</taxon>
    </lineage>
</organism>
<keyword evidence="2" id="KW-1185">Reference proteome</keyword>
<sequence>MPTPAVILQRQLAIRFSHCAPYHPTDALVDMRINQAAGSGARELVDSFEVFRLPADVNVWAQPVIYLQTFSTLPICTHFLTEYEIQSVVQ</sequence>
<accession>A0A3P7ETM8</accession>
<gene>
    <name evidence="1" type="ORF">WBA_LOCUS10632</name>
</gene>
<evidence type="ECO:0000313" key="2">
    <source>
        <dbReference type="Proteomes" id="UP000270924"/>
    </source>
</evidence>